<evidence type="ECO:0000313" key="4">
    <source>
        <dbReference type="Proteomes" id="UP000008044"/>
    </source>
</evidence>
<dbReference type="InterPro" id="IPR010998">
    <property type="entry name" value="Integrase_recombinase_N"/>
</dbReference>
<dbReference type="HOGENOM" id="CLU_2651193_0_0_6"/>
<proteinExistence type="predicted"/>
<evidence type="ECO:0000313" key="3">
    <source>
        <dbReference type="EMBL" id="AFI90907.1"/>
    </source>
</evidence>
<dbReference type="AlphaFoldDB" id="A0A0H3IAH0"/>
<dbReference type="GO" id="GO:0003677">
    <property type="term" value="F:DNA binding"/>
    <property type="evidence" value="ECO:0007669"/>
    <property type="project" value="UniProtKB-KW"/>
</dbReference>
<organism evidence="3 4">
    <name type="scientific">Pectobacterium parmentieri</name>
    <dbReference type="NCBI Taxonomy" id="1905730"/>
    <lineage>
        <taxon>Bacteria</taxon>
        <taxon>Pseudomonadati</taxon>
        <taxon>Pseudomonadota</taxon>
        <taxon>Gammaproteobacteria</taxon>
        <taxon>Enterobacterales</taxon>
        <taxon>Pectobacteriaceae</taxon>
        <taxon>Pectobacterium</taxon>
    </lineage>
</organism>
<accession>A0A0H3IAH0</accession>
<evidence type="ECO:0000256" key="1">
    <source>
        <dbReference type="ARBA" id="ARBA00023125"/>
    </source>
</evidence>
<sequence>MKADLLAILEPIWLTKNETASRLRGRIEIVLGYATSTSTYWPANCVANVAQDLSGTWLSVSFRTFAPLYAGLYSNK</sequence>
<feature type="domain" description="Phage integrase central" evidence="2">
    <location>
        <begin position="3"/>
        <end position="39"/>
    </location>
</feature>
<evidence type="ECO:0000259" key="2">
    <source>
        <dbReference type="Pfam" id="PF22022"/>
    </source>
</evidence>
<dbReference type="EMBL" id="CP003415">
    <property type="protein sequence ID" value="AFI90907.1"/>
    <property type="molecule type" value="Genomic_DNA"/>
</dbReference>
<name>A0A0H3IAH0_PECPM</name>
<dbReference type="InterPro" id="IPR053876">
    <property type="entry name" value="Phage_int_M"/>
</dbReference>
<reference evidence="3 4" key="1">
    <citation type="journal article" date="2012" name="J. Bacteriol.">
        <title>Genome sequence of Pectobacterium sp. strain SCC3193.</title>
        <authorList>
            <person name="Koskinen J.P."/>
            <person name="Laine P."/>
            <person name="Niemi O."/>
            <person name="Nykyri J."/>
            <person name="Harjunpaa H."/>
            <person name="Auvinen P."/>
            <person name="Paulin L."/>
            <person name="Pirhonen M."/>
            <person name="Palva T."/>
            <person name="Holm L."/>
        </authorList>
    </citation>
    <scope>NUCLEOTIDE SEQUENCE [LARGE SCALE GENOMIC DNA]</scope>
    <source>
        <strain evidence="3 4">SCC3193</strain>
    </source>
</reference>
<dbReference type="Proteomes" id="UP000008044">
    <property type="component" value="Chromosome"/>
</dbReference>
<dbReference type="STRING" id="1905730.W5S_2822"/>
<gene>
    <name evidence="3" type="ordered locus">W5S_2822</name>
</gene>
<protein>
    <recommendedName>
        <fullName evidence="2">Phage integrase central domain-containing protein</fullName>
    </recommendedName>
</protein>
<dbReference type="KEGG" id="pec:W5S_2822"/>
<keyword evidence="1" id="KW-0238">DNA-binding</keyword>
<dbReference type="Gene3D" id="1.10.150.130">
    <property type="match status" value="1"/>
</dbReference>
<dbReference type="Pfam" id="PF22022">
    <property type="entry name" value="Phage_int_M"/>
    <property type="match status" value="1"/>
</dbReference>